<sequence length="189" mass="21709">MEKTKAPIKAGTTDDLAIVKAAAWAWYEHGSGSEGKRVCEFVPTRTWQVARPSRYRLEAMRMMEEDSMEGSKRPTSVHTDNSLLDSYEIECISRQFEYLSRSSESMFNSKFPDRNLHRQKKCVLRVRWRCQEKEQEIIGQVFIEAWNYVQNMARCGYKSLGEKPAAAGKACSCSLGWLVVDHGRLPISF</sequence>
<reference evidence="1" key="1">
    <citation type="submission" date="2018-02" db="EMBL/GenBank/DDBJ databases">
        <title>Rhizophora mucronata_Transcriptome.</title>
        <authorList>
            <person name="Meera S.P."/>
            <person name="Sreeshan A."/>
            <person name="Augustine A."/>
        </authorList>
    </citation>
    <scope>NUCLEOTIDE SEQUENCE</scope>
    <source>
        <tissue evidence="1">Leaf</tissue>
    </source>
</reference>
<dbReference type="PANTHER" id="PTHR34665:SF4">
    <property type="entry name" value="DUF3741 DOMAIN-CONTAINING PROTEIN"/>
    <property type="match status" value="1"/>
</dbReference>
<organism evidence="1">
    <name type="scientific">Rhizophora mucronata</name>
    <name type="common">Asiatic mangrove</name>
    <dbReference type="NCBI Taxonomy" id="61149"/>
    <lineage>
        <taxon>Eukaryota</taxon>
        <taxon>Viridiplantae</taxon>
        <taxon>Streptophyta</taxon>
        <taxon>Embryophyta</taxon>
        <taxon>Tracheophyta</taxon>
        <taxon>Spermatophyta</taxon>
        <taxon>Magnoliopsida</taxon>
        <taxon>eudicotyledons</taxon>
        <taxon>Gunneridae</taxon>
        <taxon>Pentapetalae</taxon>
        <taxon>rosids</taxon>
        <taxon>fabids</taxon>
        <taxon>Malpighiales</taxon>
        <taxon>Rhizophoraceae</taxon>
        <taxon>Rhizophora</taxon>
    </lineage>
</organism>
<dbReference type="AlphaFoldDB" id="A0A2P2IS76"/>
<proteinExistence type="predicted"/>
<protein>
    <submittedName>
        <fullName evidence="1">Uncharacterized protein</fullName>
    </submittedName>
</protein>
<dbReference type="EMBL" id="GGEC01003590">
    <property type="protein sequence ID" value="MBW84073.1"/>
    <property type="molecule type" value="Transcribed_RNA"/>
</dbReference>
<accession>A0A2P2IS76</accession>
<evidence type="ECO:0000313" key="1">
    <source>
        <dbReference type="EMBL" id="MBW84073.1"/>
    </source>
</evidence>
<dbReference type="PANTHER" id="PTHR34665">
    <property type="entry name" value="DUF3741 DOMAIN-CONTAINING PROTEIN"/>
    <property type="match status" value="1"/>
</dbReference>
<name>A0A2P2IS76_RHIMU</name>